<dbReference type="OrthoDB" id="5379144at2"/>
<proteinExistence type="predicted"/>
<dbReference type="PANTHER" id="PTHR23517">
    <property type="entry name" value="RESISTANCE PROTEIN MDTM, PUTATIVE-RELATED-RELATED"/>
    <property type="match status" value="1"/>
</dbReference>
<evidence type="ECO:0000256" key="6">
    <source>
        <dbReference type="ARBA" id="ARBA00023136"/>
    </source>
</evidence>
<organism evidence="9 10">
    <name type="scientific">Adhaeribacter arboris</name>
    <dbReference type="NCBI Taxonomy" id="2072846"/>
    <lineage>
        <taxon>Bacteria</taxon>
        <taxon>Pseudomonadati</taxon>
        <taxon>Bacteroidota</taxon>
        <taxon>Cytophagia</taxon>
        <taxon>Cytophagales</taxon>
        <taxon>Hymenobacteraceae</taxon>
        <taxon>Adhaeribacter</taxon>
    </lineage>
</organism>
<feature type="transmembrane region" description="Helical" evidence="7">
    <location>
        <begin position="128"/>
        <end position="145"/>
    </location>
</feature>
<feature type="domain" description="Major facilitator superfamily (MFS) profile" evidence="8">
    <location>
        <begin position="1"/>
        <end position="381"/>
    </location>
</feature>
<feature type="transmembrane region" description="Helical" evidence="7">
    <location>
        <begin position="202"/>
        <end position="220"/>
    </location>
</feature>
<accession>A0A2T2YPI5</accession>
<sequence length="387" mass="43197">MLALVMFINRCGAMVLPFLSVYLTETLHFTVQQVGFTLSLFGLGSMFGSFLGGWLTDKFGHFWVQIISLMLGGSFFFLLLTLKTFISFATGVFVLSLITECLRPANSASVSFYTNNTNITRAFSLNRMAVNLGFSIGPALGGLLATYSFQWLFIADGCSSLAAGLFFYFYFRHRSGRRAVSTIKSKAVVLAPNKLPYRDTKFILYALLSCCFGIVFFQFFSNLPLYYRQVYFLPGTTIGILFALNGLVVFSLEMVLVYLIGKRYQLTHLISAGTLLAGFSFILFIWFQGIWVLYLAMFILSIAEILAMPFMATVPVLQSQSDNRGAYMGMFTLSYSVAFVVGPYLGSSLITHFGFSGLWWFTGALASLAALGFWRLVPMMEKAEKEH</sequence>
<feature type="transmembrane region" description="Helical" evidence="7">
    <location>
        <begin position="293"/>
        <end position="314"/>
    </location>
</feature>
<dbReference type="InterPro" id="IPR036259">
    <property type="entry name" value="MFS_trans_sf"/>
</dbReference>
<keyword evidence="2" id="KW-0813">Transport</keyword>
<comment type="caution">
    <text evidence="9">The sequence shown here is derived from an EMBL/GenBank/DDBJ whole genome shotgun (WGS) entry which is preliminary data.</text>
</comment>
<dbReference type="PANTHER" id="PTHR23517:SF3">
    <property type="entry name" value="INTEGRAL MEMBRANE TRANSPORT PROTEIN"/>
    <property type="match status" value="1"/>
</dbReference>
<dbReference type="SUPFAM" id="SSF103473">
    <property type="entry name" value="MFS general substrate transporter"/>
    <property type="match status" value="1"/>
</dbReference>
<dbReference type="InterPro" id="IPR011701">
    <property type="entry name" value="MFS"/>
</dbReference>
<feature type="transmembrane region" description="Helical" evidence="7">
    <location>
        <begin position="266"/>
        <end position="287"/>
    </location>
</feature>
<dbReference type="EMBL" id="PYFT01000001">
    <property type="protein sequence ID" value="PSR57425.1"/>
    <property type="molecule type" value="Genomic_DNA"/>
</dbReference>
<evidence type="ECO:0000256" key="5">
    <source>
        <dbReference type="ARBA" id="ARBA00022989"/>
    </source>
</evidence>
<dbReference type="AlphaFoldDB" id="A0A2T2YPI5"/>
<dbReference type="InterPro" id="IPR020846">
    <property type="entry name" value="MFS_dom"/>
</dbReference>
<keyword evidence="3" id="KW-1003">Cell membrane</keyword>
<dbReference type="GO" id="GO:0005886">
    <property type="term" value="C:plasma membrane"/>
    <property type="evidence" value="ECO:0007669"/>
    <property type="project" value="UniProtKB-SubCell"/>
</dbReference>
<keyword evidence="4 7" id="KW-0812">Transmembrane</keyword>
<evidence type="ECO:0000313" key="9">
    <source>
        <dbReference type="EMBL" id="PSR57425.1"/>
    </source>
</evidence>
<dbReference type="Gene3D" id="1.20.1250.20">
    <property type="entry name" value="MFS general substrate transporter like domains"/>
    <property type="match status" value="1"/>
</dbReference>
<evidence type="ECO:0000256" key="1">
    <source>
        <dbReference type="ARBA" id="ARBA00004651"/>
    </source>
</evidence>
<keyword evidence="10" id="KW-1185">Reference proteome</keyword>
<name>A0A2T2YPI5_9BACT</name>
<dbReference type="GO" id="GO:0022857">
    <property type="term" value="F:transmembrane transporter activity"/>
    <property type="evidence" value="ECO:0007669"/>
    <property type="project" value="InterPro"/>
</dbReference>
<dbReference type="Proteomes" id="UP000240357">
    <property type="component" value="Unassembled WGS sequence"/>
</dbReference>
<gene>
    <name evidence="9" type="ORF">AHMF7605_23495</name>
</gene>
<protein>
    <submittedName>
        <fullName evidence="9">MFS transporter</fullName>
    </submittedName>
</protein>
<dbReference type="InterPro" id="IPR050171">
    <property type="entry name" value="MFS_Transporters"/>
</dbReference>
<feature type="transmembrane region" description="Helical" evidence="7">
    <location>
        <begin position="358"/>
        <end position="377"/>
    </location>
</feature>
<feature type="transmembrane region" description="Helical" evidence="7">
    <location>
        <begin position="151"/>
        <end position="171"/>
    </location>
</feature>
<feature type="transmembrane region" description="Helical" evidence="7">
    <location>
        <begin position="36"/>
        <end position="56"/>
    </location>
</feature>
<evidence type="ECO:0000313" key="10">
    <source>
        <dbReference type="Proteomes" id="UP000240357"/>
    </source>
</evidence>
<dbReference type="PROSITE" id="PS50850">
    <property type="entry name" value="MFS"/>
    <property type="match status" value="1"/>
</dbReference>
<feature type="transmembrane region" description="Helical" evidence="7">
    <location>
        <begin position="326"/>
        <end position="346"/>
    </location>
</feature>
<keyword evidence="6 7" id="KW-0472">Membrane</keyword>
<evidence type="ECO:0000256" key="4">
    <source>
        <dbReference type="ARBA" id="ARBA00022692"/>
    </source>
</evidence>
<dbReference type="Pfam" id="PF07690">
    <property type="entry name" value="MFS_1"/>
    <property type="match status" value="1"/>
</dbReference>
<evidence type="ECO:0000256" key="3">
    <source>
        <dbReference type="ARBA" id="ARBA00022475"/>
    </source>
</evidence>
<feature type="transmembrane region" description="Helical" evidence="7">
    <location>
        <begin position="232"/>
        <end position="259"/>
    </location>
</feature>
<reference evidence="9 10" key="1">
    <citation type="submission" date="2018-03" db="EMBL/GenBank/DDBJ databases">
        <title>Adhaeribacter sp. HMF7605 Genome sequencing and assembly.</title>
        <authorList>
            <person name="Kang H."/>
            <person name="Kang J."/>
            <person name="Cha I."/>
            <person name="Kim H."/>
            <person name="Joh K."/>
        </authorList>
    </citation>
    <scope>NUCLEOTIDE SEQUENCE [LARGE SCALE GENOMIC DNA]</scope>
    <source>
        <strain evidence="9 10">HMF7605</strain>
    </source>
</reference>
<evidence type="ECO:0000256" key="2">
    <source>
        <dbReference type="ARBA" id="ARBA00022448"/>
    </source>
</evidence>
<comment type="subcellular location">
    <subcellularLocation>
        <location evidence="1">Cell membrane</location>
        <topology evidence="1">Multi-pass membrane protein</topology>
    </subcellularLocation>
</comment>
<evidence type="ECO:0000256" key="7">
    <source>
        <dbReference type="SAM" id="Phobius"/>
    </source>
</evidence>
<keyword evidence="5 7" id="KW-1133">Transmembrane helix</keyword>
<evidence type="ECO:0000259" key="8">
    <source>
        <dbReference type="PROSITE" id="PS50850"/>
    </source>
</evidence>